<name>A0A5C6RSH7_9FLAO</name>
<dbReference type="PANTHER" id="PTHR37512:SF1">
    <property type="entry name" value="NADR_TTD14 AAA DOMAIN-CONTAINING PROTEIN"/>
    <property type="match status" value="1"/>
</dbReference>
<dbReference type="RefSeq" id="WP_147101410.1">
    <property type="nucleotide sequence ID" value="NZ_VOOS01000005.1"/>
</dbReference>
<dbReference type="InterPro" id="IPR038727">
    <property type="entry name" value="NadR/Ttd14_AAA_dom"/>
</dbReference>
<accession>A0A5C6RSH7</accession>
<protein>
    <submittedName>
        <fullName evidence="2">ATP-binding protein</fullName>
    </submittedName>
</protein>
<dbReference type="SUPFAM" id="SSF52540">
    <property type="entry name" value="P-loop containing nucleoside triphosphate hydrolases"/>
    <property type="match status" value="1"/>
</dbReference>
<sequence length="171" mass="20224">MAKQFVITGPESTGKSTLTKMLAQEYNTSWVKEYAREYLNKLGEDYTFEDVIEMAKIQLKSEKEAILKNELLFLDTDLTVFYVWIKEKYNKEVDWINEHLDQPHNKIYLLCDIDIPWEEDPLREHPSIEDRKRLFGNYVELLGKHKLSYYIISGDVNARLKKAKEIIESSI</sequence>
<organism evidence="2 3">
    <name type="scientific">Vicingus serpentipes</name>
    <dbReference type="NCBI Taxonomy" id="1926625"/>
    <lineage>
        <taxon>Bacteria</taxon>
        <taxon>Pseudomonadati</taxon>
        <taxon>Bacteroidota</taxon>
        <taxon>Flavobacteriia</taxon>
        <taxon>Flavobacteriales</taxon>
        <taxon>Vicingaceae</taxon>
        <taxon>Vicingus</taxon>
    </lineage>
</organism>
<feature type="domain" description="NadR/Ttd14 AAA" evidence="1">
    <location>
        <begin position="5"/>
        <end position="159"/>
    </location>
</feature>
<dbReference type="GO" id="GO:0005524">
    <property type="term" value="F:ATP binding"/>
    <property type="evidence" value="ECO:0007669"/>
    <property type="project" value="UniProtKB-KW"/>
</dbReference>
<dbReference type="PANTHER" id="PTHR37512">
    <property type="entry name" value="TRIFUNCTIONAL NAD BIOSYNTHESIS/REGULATOR PROTEIN NADR"/>
    <property type="match status" value="1"/>
</dbReference>
<dbReference type="AlphaFoldDB" id="A0A5C6RSH7"/>
<reference evidence="2 3" key="1">
    <citation type="submission" date="2019-08" db="EMBL/GenBank/DDBJ databases">
        <title>Genome of Vicingus serpentipes NCIMB 15042.</title>
        <authorList>
            <person name="Bowman J.P."/>
        </authorList>
    </citation>
    <scope>NUCLEOTIDE SEQUENCE [LARGE SCALE GENOMIC DNA]</scope>
    <source>
        <strain evidence="2 3">NCIMB 15042</strain>
    </source>
</reference>
<dbReference type="InterPro" id="IPR052735">
    <property type="entry name" value="NAD_biosynth-regulator"/>
</dbReference>
<keyword evidence="3" id="KW-1185">Reference proteome</keyword>
<dbReference type="EMBL" id="VOOS01000005">
    <property type="protein sequence ID" value="TXB64262.1"/>
    <property type="molecule type" value="Genomic_DNA"/>
</dbReference>
<dbReference type="Gene3D" id="3.40.50.300">
    <property type="entry name" value="P-loop containing nucleotide triphosphate hydrolases"/>
    <property type="match status" value="1"/>
</dbReference>
<keyword evidence="2" id="KW-0067">ATP-binding</keyword>
<evidence type="ECO:0000313" key="2">
    <source>
        <dbReference type="EMBL" id="TXB64262.1"/>
    </source>
</evidence>
<proteinExistence type="predicted"/>
<evidence type="ECO:0000313" key="3">
    <source>
        <dbReference type="Proteomes" id="UP000321721"/>
    </source>
</evidence>
<dbReference type="InterPro" id="IPR027417">
    <property type="entry name" value="P-loop_NTPase"/>
</dbReference>
<keyword evidence="2" id="KW-0547">Nucleotide-binding</keyword>
<dbReference type="Proteomes" id="UP000321721">
    <property type="component" value="Unassembled WGS sequence"/>
</dbReference>
<dbReference type="OrthoDB" id="9151999at2"/>
<comment type="caution">
    <text evidence="2">The sequence shown here is derived from an EMBL/GenBank/DDBJ whole genome shotgun (WGS) entry which is preliminary data.</text>
</comment>
<dbReference type="Pfam" id="PF13521">
    <property type="entry name" value="AAA_28"/>
    <property type="match status" value="1"/>
</dbReference>
<evidence type="ECO:0000259" key="1">
    <source>
        <dbReference type="Pfam" id="PF13521"/>
    </source>
</evidence>
<gene>
    <name evidence="2" type="ORF">FRY74_10745</name>
</gene>